<dbReference type="InterPro" id="IPR011258">
    <property type="entry name" value="BPG-indep_PGM_N"/>
</dbReference>
<dbReference type="CDD" id="cd16010">
    <property type="entry name" value="iPGM"/>
    <property type="match status" value="1"/>
</dbReference>
<sequence>MKKPVALIILDGFGLSDENIGNAVKKAHLPNYNKLINRYPHTKIQASGLAVGLPEGQMGNSEVGHLNIGAGRIVYQELTRISREVKIGKFFKNETLLRIMKYVNNNNKKLHLMGLLSDGGVHSHIEHLFALIDMAKENNLKDLVIHCFLDGRDTPPKSATEYITQLQEKVDNIGIGRISTVSGRYYSMDRDRRWERTVLAYDALVQGKGRKAKTALEAVTNAYVLGENDEFVTPTVITNDTNFTNDCISEGDGVIFFNFRPDRARQITKALVEKEFDGFQRETGYIPLNFVTMTLYDKTIEDVEIAYKPQNINNTLGEYLSNSGYSQLRIAETEKYAHVTYFFNGGIEKSYDNEDRKLIKSPEVATYDLKPEMSAIEVTKEVINALDEDKYDFIVLNYANPDMVGHTGDISAVIKALEVVDRCLGQVIDKIEQKHGKAIVTSDHGNAEEMINLENGTPITAHTTNLVPCIVINGNVNDLRMDGKLCDIAPTLLELLGLEQPREMTGKSLLKI</sequence>
<dbReference type="UniPathway" id="UPA00109">
    <property type="reaction ID" value="UER00186"/>
</dbReference>
<feature type="binding site" evidence="10 12">
    <location>
        <position position="184"/>
    </location>
    <ligand>
        <name>substrate</name>
    </ligand>
</feature>
<feature type="domain" description="Metalloenzyme" evidence="14">
    <location>
        <begin position="3"/>
        <end position="499"/>
    </location>
</feature>
<dbReference type="AlphaFoldDB" id="A0A4R2U3A3"/>
<feature type="binding site" evidence="10 12">
    <location>
        <position position="335"/>
    </location>
    <ligand>
        <name>substrate</name>
    </ligand>
</feature>
<feature type="binding site" evidence="10 13">
    <location>
        <position position="61"/>
    </location>
    <ligand>
        <name>Mn(2+)</name>
        <dbReference type="ChEBI" id="CHEBI:29035"/>
        <label>2</label>
    </ligand>
</feature>
<feature type="binding site" evidence="10 13">
    <location>
        <position position="11"/>
    </location>
    <ligand>
        <name>Mn(2+)</name>
        <dbReference type="ChEBI" id="CHEBI:29035"/>
        <label>2</label>
    </ligand>
</feature>
<evidence type="ECO:0000259" key="14">
    <source>
        <dbReference type="Pfam" id="PF01676"/>
    </source>
</evidence>
<dbReference type="PANTHER" id="PTHR31637">
    <property type="entry name" value="2,3-BISPHOSPHOGLYCERATE-INDEPENDENT PHOSPHOGLYCERATE MUTASE"/>
    <property type="match status" value="1"/>
</dbReference>
<comment type="function">
    <text evidence="10">Catalyzes the interconversion of 2-phosphoglycerate and 3-phosphoglycerate.</text>
</comment>
<dbReference type="InterPro" id="IPR017850">
    <property type="entry name" value="Alkaline_phosphatase_core_sf"/>
</dbReference>
<evidence type="ECO:0000256" key="2">
    <source>
        <dbReference type="ARBA" id="ARBA00004798"/>
    </source>
</evidence>
<evidence type="ECO:0000256" key="3">
    <source>
        <dbReference type="ARBA" id="ARBA00008819"/>
    </source>
</evidence>
<gene>
    <name evidence="10" type="primary">gpmI</name>
    <name evidence="16" type="ORF">EDD79_101823</name>
</gene>
<dbReference type="SUPFAM" id="SSF64158">
    <property type="entry name" value="2,3-Bisphosphoglycerate-independent phosphoglycerate mutase, substrate-binding domain"/>
    <property type="match status" value="1"/>
</dbReference>
<dbReference type="GO" id="GO:0030145">
    <property type="term" value="F:manganese ion binding"/>
    <property type="evidence" value="ECO:0007669"/>
    <property type="project" value="UniProtKB-UniRule"/>
</dbReference>
<evidence type="ECO:0000256" key="1">
    <source>
        <dbReference type="ARBA" id="ARBA00000370"/>
    </source>
</evidence>
<dbReference type="PIRSF" id="PIRSF001492">
    <property type="entry name" value="IPGAM"/>
    <property type="match status" value="1"/>
</dbReference>
<feature type="binding site" evidence="10 12">
    <location>
        <position position="190"/>
    </location>
    <ligand>
        <name>substrate</name>
    </ligand>
</feature>
<comment type="similarity">
    <text evidence="3 10">Belongs to the BPG-independent phosphoglycerate mutase family.</text>
</comment>
<dbReference type="OrthoDB" id="9800863at2"/>
<dbReference type="HAMAP" id="MF_01038">
    <property type="entry name" value="GpmI"/>
    <property type="match status" value="1"/>
</dbReference>
<dbReference type="GO" id="GO:0006096">
    <property type="term" value="P:glycolytic process"/>
    <property type="evidence" value="ECO:0007669"/>
    <property type="project" value="UniProtKB-UniRule"/>
</dbReference>
<keyword evidence="7 10" id="KW-0464">Manganese</keyword>
<dbReference type="Gene3D" id="3.40.1450.10">
    <property type="entry name" value="BPG-independent phosphoglycerate mutase, domain B"/>
    <property type="match status" value="1"/>
</dbReference>
<comment type="cofactor">
    <cofactor evidence="10">
        <name>Mn(2+)</name>
        <dbReference type="ChEBI" id="CHEBI:29035"/>
    </cofactor>
    <text evidence="10">Binds 2 manganese ions per subunit.</text>
</comment>
<comment type="subunit">
    <text evidence="10">Monomer.</text>
</comment>
<dbReference type="EC" id="5.4.2.12" evidence="4 10"/>
<evidence type="ECO:0000259" key="15">
    <source>
        <dbReference type="Pfam" id="PF06415"/>
    </source>
</evidence>
<feature type="active site" description="Phosphoserine intermediate" evidence="10 11">
    <location>
        <position position="61"/>
    </location>
</feature>
<reference evidence="16 17" key="1">
    <citation type="submission" date="2019-03" db="EMBL/GenBank/DDBJ databases">
        <title>Genomic Encyclopedia of Type Strains, Phase IV (KMG-IV): sequencing the most valuable type-strain genomes for metagenomic binning, comparative biology and taxonomic classification.</title>
        <authorList>
            <person name="Goeker M."/>
        </authorList>
    </citation>
    <scope>NUCLEOTIDE SEQUENCE [LARGE SCALE GENOMIC DNA]</scope>
    <source>
        <strain evidence="16 17">DSM 100013</strain>
    </source>
</reference>
<feature type="binding site" evidence="10 13">
    <location>
        <position position="462"/>
    </location>
    <ligand>
        <name>Mn(2+)</name>
        <dbReference type="ChEBI" id="CHEBI:29035"/>
        <label>1</label>
    </ligand>
</feature>
<evidence type="ECO:0000256" key="6">
    <source>
        <dbReference type="ARBA" id="ARBA00023152"/>
    </source>
</evidence>
<comment type="caution">
    <text evidence="16">The sequence shown here is derived from an EMBL/GenBank/DDBJ whole genome shotgun (WGS) entry which is preliminary data.</text>
</comment>
<dbReference type="Pfam" id="PF06415">
    <property type="entry name" value="iPGM_N"/>
    <property type="match status" value="1"/>
</dbReference>
<feature type="binding site" evidence="10 13">
    <location>
        <position position="402"/>
    </location>
    <ligand>
        <name>Mn(2+)</name>
        <dbReference type="ChEBI" id="CHEBI:29035"/>
        <label>1</label>
    </ligand>
</feature>
<dbReference type="Proteomes" id="UP000295504">
    <property type="component" value="Unassembled WGS sequence"/>
</dbReference>
<evidence type="ECO:0000256" key="13">
    <source>
        <dbReference type="PIRSR" id="PIRSR001492-3"/>
    </source>
</evidence>
<feature type="binding site" evidence="10 12">
    <location>
        <begin position="152"/>
        <end position="153"/>
    </location>
    <ligand>
        <name>substrate</name>
    </ligand>
</feature>
<feature type="binding site" evidence="10 12">
    <location>
        <position position="122"/>
    </location>
    <ligand>
        <name>substrate</name>
    </ligand>
</feature>
<name>A0A4R2U3A3_9FIRM</name>
<dbReference type="InterPro" id="IPR036646">
    <property type="entry name" value="PGAM_B_sf"/>
</dbReference>
<proteinExistence type="inferred from homology"/>
<dbReference type="FunFam" id="3.40.720.10:FF:000001">
    <property type="entry name" value="2,3-bisphosphoglycerate-independent phosphoglycerate mutase"/>
    <property type="match status" value="1"/>
</dbReference>
<dbReference type="NCBIfam" id="TIGR01307">
    <property type="entry name" value="pgm_bpd_ind"/>
    <property type="match status" value="1"/>
</dbReference>
<evidence type="ECO:0000256" key="10">
    <source>
        <dbReference type="HAMAP-Rule" id="MF_01038"/>
    </source>
</evidence>
<organism evidence="16 17">
    <name type="scientific">Serpentinicella alkaliphila</name>
    <dbReference type="NCBI Taxonomy" id="1734049"/>
    <lineage>
        <taxon>Bacteria</taxon>
        <taxon>Bacillati</taxon>
        <taxon>Bacillota</taxon>
        <taxon>Clostridia</taxon>
        <taxon>Peptostreptococcales</taxon>
        <taxon>Natronincolaceae</taxon>
        <taxon>Serpentinicella</taxon>
    </lineage>
</organism>
<evidence type="ECO:0000256" key="9">
    <source>
        <dbReference type="ARBA" id="ARBA00071648"/>
    </source>
</evidence>
<evidence type="ECO:0000313" key="16">
    <source>
        <dbReference type="EMBL" id="TCQ02143.1"/>
    </source>
</evidence>
<feature type="binding site" evidence="10 13">
    <location>
        <position position="443"/>
    </location>
    <ligand>
        <name>Mn(2+)</name>
        <dbReference type="ChEBI" id="CHEBI:29035"/>
        <label>2</label>
    </ligand>
</feature>
<dbReference type="PANTHER" id="PTHR31637:SF0">
    <property type="entry name" value="2,3-BISPHOSPHOGLYCERATE-INDEPENDENT PHOSPHOGLYCERATE MUTASE"/>
    <property type="match status" value="1"/>
</dbReference>
<dbReference type="GO" id="GO:0005829">
    <property type="term" value="C:cytosol"/>
    <property type="evidence" value="ECO:0007669"/>
    <property type="project" value="TreeGrafter"/>
</dbReference>
<keyword evidence="17" id="KW-1185">Reference proteome</keyword>
<protein>
    <recommendedName>
        <fullName evidence="9 10">2,3-bisphosphoglycerate-independent phosphoglycerate mutase</fullName>
        <shortName evidence="10">BPG-independent PGAM</shortName>
        <shortName evidence="10">Phosphoglyceromutase</shortName>
        <shortName evidence="10">iPGM</shortName>
        <ecNumber evidence="4 10">5.4.2.12</ecNumber>
    </recommendedName>
</protein>
<evidence type="ECO:0000256" key="8">
    <source>
        <dbReference type="ARBA" id="ARBA00023235"/>
    </source>
</evidence>
<dbReference type="GO" id="GO:0006007">
    <property type="term" value="P:glucose catabolic process"/>
    <property type="evidence" value="ECO:0007669"/>
    <property type="project" value="InterPro"/>
</dbReference>
<evidence type="ECO:0000256" key="12">
    <source>
        <dbReference type="PIRSR" id="PIRSR001492-2"/>
    </source>
</evidence>
<dbReference type="InterPro" id="IPR005995">
    <property type="entry name" value="Pgm_bpd_ind"/>
</dbReference>
<evidence type="ECO:0000313" key="17">
    <source>
        <dbReference type="Proteomes" id="UP000295504"/>
    </source>
</evidence>
<feature type="binding site" evidence="10 13">
    <location>
        <position position="444"/>
    </location>
    <ligand>
        <name>Mn(2+)</name>
        <dbReference type="ChEBI" id="CHEBI:29035"/>
        <label>2</label>
    </ligand>
</feature>
<keyword evidence="5 10" id="KW-0479">Metal-binding</keyword>
<evidence type="ECO:0000256" key="11">
    <source>
        <dbReference type="PIRSR" id="PIRSR001492-1"/>
    </source>
</evidence>
<dbReference type="RefSeq" id="WP_132848545.1">
    <property type="nucleotide sequence ID" value="NZ_CP058648.1"/>
</dbReference>
<accession>A0A4R2U3A3</accession>
<keyword evidence="8 10" id="KW-0413">Isomerase</keyword>
<dbReference type="InterPro" id="IPR006124">
    <property type="entry name" value="Metalloenzyme"/>
</dbReference>
<keyword evidence="6 10" id="KW-0324">Glycolysis</keyword>
<evidence type="ECO:0000256" key="7">
    <source>
        <dbReference type="ARBA" id="ARBA00023211"/>
    </source>
</evidence>
<evidence type="ECO:0000256" key="4">
    <source>
        <dbReference type="ARBA" id="ARBA00012026"/>
    </source>
</evidence>
<dbReference type="GO" id="GO:0043937">
    <property type="term" value="P:regulation of sporulation"/>
    <property type="evidence" value="ECO:0007669"/>
    <property type="project" value="UniProtKB-ARBA"/>
</dbReference>
<feature type="binding site" evidence="10 12">
    <location>
        <begin position="260"/>
        <end position="263"/>
    </location>
    <ligand>
        <name>substrate</name>
    </ligand>
</feature>
<dbReference type="Pfam" id="PF01676">
    <property type="entry name" value="Metalloenzyme"/>
    <property type="match status" value="1"/>
</dbReference>
<dbReference type="GO" id="GO:0004619">
    <property type="term" value="F:phosphoglycerate mutase activity"/>
    <property type="evidence" value="ECO:0007669"/>
    <property type="project" value="UniProtKB-UniRule"/>
</dbReference>
<comment type="pathway">
    <text evidence="2 10">Carbohydrate degradation; glycolysis; pyruvate from D-glyceraldehyde 3-phosphate: step 3/5.</text>
</comment>
<dbReference type="SUPFAM" id="SSF53649">
    <property type="entry name" value="Alkaline phosphatase-like"/>
    <property type="match status" value="1"/>
</dbReference>
<dbReference type="EMBL" id="SLYC01000018">
    <property type="protein sequence ID" value="TCQ02143.1"/>
    <property type="molecule type" value="Genomic_DNA"/>
</dbReference>
<comment type="catalytic activity">
    <reaction evidence="1 10">
        <text>(2R)-2-phosphoglycerate = (2R)-3-phosphoglycerate</text>
        <dbReference type="Rhea" id="RHEA:15901"/>
        <dbReference type="ChEBI" id="CHEBI:58272"/>
        <dbReference type="ChEBI" id="CHEBI:58289"/>
        <dbReference type="EC" id="5.4.2.12"/>
    </reaction>
</comment>
<feature type="binding site" evidence="10 13">
    <location>
        <position position="406"/>
    </location>
    <ligand>
        <name>Mn(2+)</name>
        <dbReference type="ChEBI" id="CHEBI:29035"/>
        <label>1</label>
    </ligand>
</feature>
<dbReference type="Gene3D" id="3.40.720.10">
    <property type="entry name" value="Alkaline Phosphatase, subunit A"/>
    <property type="match status" value="1"/>
</dbReference>
<dbReference type="FunFam" id="3.40.1450.10:FF:000001">
    <property type="entry name" value="2,3-bisphosphoglycerate-independent phosphoglycerate mutase"/>
    <property type="match status" value="1"/>
</dbReference>
<evidence type="ECO:0000256" key="5">
    <source>
        <dbReference type="ARBA" id="ARBA00022723"/>
    </source>
</evidence>
<feature type="domain" description="BPG-independent PGAM N-terminal" evidence="15">
    <location>
        <begin position="81"/>
        <end position="298"/>
    </location>
</feature>